<name>A0ABV6KYH6_9BACI</name>
<evidence type="ECO:0000313" key="2">
    <source>
        <dbReference type="Proteomes" id="UP001589738"/>
    </source>
</evidence>
<protein>
    <submittedName>
        <fullName evidence="1">Cytosolic protein</fullName>
    </submittedName>
</protein>
<accession>A0ABV6KYH6</accession>
<gene>
    <name evidence="1" type="ORF">ACFFHF_22230</name>
</gene>
<reference evidence="1 2" key="1">
    <citation type="submission" date="2024-09" db="EMBL/GenBank/DDBJ databases">
        <authorList>
            <person name="Sun Q."/>
            <person name="Mori K."/>
        </authorList>
    </citation>
    <scope>NUCLEOTIDE SEQUENCE [LARGE SCALE GENOMIC DNA]</scope>
    <source>
        <strain evidence="1 2">CGMCC 1.9126</strain>
    </source>
</reference>
<dbReference type="Proteomes" id="UP001589738">
    <property type="component" value="Unassembled WGS sequence"/>
</dbReference>
<dbReference type="EMBL" id="JBHLUU010000126">
    <property type="protein sequence ID" value="MFC0477910.1"/>
    <property type="molecule type" value="Genomic_DNA"/>
</dbReference>
<evidence type="ECO:0000313" key="1">
    <source>
        <dbReference type="EMBL" id="MFC0477910.1"/>
    </source>
</evidence>
<sequence>MKSFTVNFHKEDQVDKMVVNKLNEEDFHLATEGGTRHLFELDTNIGFFVYFDAVDKEGKESYLVLYYEEESEEPSGCYAFELKDFYQFAALHLNDLEYNEENGEGEEAEEEYGPIHHLAHLMYHIVEDGKKVEEE</sequence>
<keyword evidence="2" id="KW-1185">Reference proteome</keyword>
<organism evidence="1 2">
    <name type="scientific">Robertmurraya beringensis</name>
    <dbReference type="NCBI Taxonomy" id="641660"/>
    <lineage>
        <taxon>Bacteria</taxon>
        <taxon>Bacillati</taxon>
        <taxon>Bacillota</taxon>
        <taxon>Bacilli</taxon>
        <taxon>Bacillales</taxon>
        <taxon>Bacillaceae</taxon>
        <taxon>Robertmurraya</taxon>
    </lineage>
</organism>
<comment type="caution">
    <text evidence="1">The sequence shown here is derived from an EMBL/GenBank/DDBJ whole genome shotgun (WGS) entry which is preliminary data.</text>
</comment>
<dbReference type="RefSeq" id="WP_377059093.1">
    <property type="nucleotide sequence ID" value="NZ_JBHLUU010000126.1"/>
</dbReference>
<proteinExistence type="predicted"/>